<gene>
    <name evidence="1" type="primary">135</name>
    <name evidence="1" type="ORF">SEA_TRAX_135</name>
</gene>
<dbReference type="Proteomes" id="UP000320647">
    <property type="component" value="Segment"/>
</dbReference>
<dbReference type="RefSeq" id="YP_010246113.1">
    <property type="nucleotide sequence ID" value="NC_060132.1"/>
</dbReference>
<dbReference type="KEGG" id="vg:70080650"/>
<organism evidence="1 2">
    <name type="scientific">Gordonia phage Trax</name>
    <dbReference type="NCBI Taxonomy" id="2591121"/>
    <lineage>
        <taxon>Viruses</taxon>
        <taxon>Duplodnaviria</taxon>
        <taxon>Heunggongvirae</taxon>
        <taxon>Uroviricota</taxon>
        <taxon>Caudoviricetes</taxon>
        <taxon>Deeyouvirinae</taxon>
        <taxon>Nevillevirus</taxon>
        <taxon>Nevillevirus trax</taxon>
    </lineage>
</organism>
<dbReference type="GeneID" id="70080650"/>
<reference evidence="1 2" key="1">
    <citation type="submission" date="2019-05" db="EMBL/GenBank/DDBJ databases">
        <authorList>
            <person name="Burke A."/>
            <person name="Deelsnyder S."/>
            <person name="Fournier A."/>
            <person name="Low S."/>
            <person name="Murawski K."/>
            <person name="Worthington R."/>
            <person name="Molloy S.D."/>
            <person name="Garlena R.A."/>
            <person name="Russell D.A."/>
            <person name="Pope W.H."/>
            <person name="Jacobs-Sera D."/>
            <person name="Hatfull G.F."/>
        </authorList>
    </citation>
    <scope>NUCLEOTIDE SEQUENCE [LARGE SCALE GENOMIC DNA]</scope>
</reference>
<keyword evidence="2" id="KW-1185">Reference proteome</keyword>
<name>A0A515MH61_9CAUD</name>
<accession>A0A515MH61</accession>
<evidence type="ECO:0000313" key="2">
    <source>
        <dbReference type="Proteomes" id="UP000320647"/>
    </source>
</evidence>
<dbReference type="EMBL" id="MK967378">
    <property type="protein sequence ID" value="QDM56015.1"/>
    <property type="molecule type" value="Genomic_DNA"/>
</dbReference>
<sequence length="372" mass="40030">MSNKAMNVTVGTGCAVHAQYKGATMCGAEGRGPRSSRLTAVAAAVTCKRCIKSVGERAAVPAPQEATQEAETLTIGARVDVRGEGPQGTTAQGTVTYTDEGNVSVVLDNGAHVHMMRSDVTNNEAETRQEATAAAKGMIPKAQRVSRQEAAQAFQDGATIVVAERNEGDTLVVGEMTTTHSVNDTTWNELTAQVDMWDGRYPSQAFYALRNTGRGNDGVARVYLVETIKHGDTHTVGRVEITDTGLTWSAVNSLVGKSPYYATPLEVRDRTVRDVWAQFKSDAPRVTHGWADYSVEIIEPMALDEAAQRRACSHAMTERSSTGRKCSSCGVAMIPGRSLIDAFTAGYERGVWEIEPDGNPAPPEFDQWISSQ</sequence>
<evidence type="ECO:0000313" key="1">
    <source>
        <dbReference type="EMBL" id="QDM56015.1"/>
    </source>
</evidence>
<protein>
    <submittedName>
        <fullName evidence="1">Uncharacterized protein</fullName>
    </submittedName>
</protein>
<proteinExistence type="predicted"/>